<gene>
    <name evidence="5" type="ordered locus">Spith_1357</name>
</gene>
<dbReference type="Proteomes" id="UP000007254">
    <property type="component" value="Chromosome"/>
</dbReference>
<dbReference type="InterPro" id="IPR000653">
    <property type="entry name" value="DegT/StrS_aminotransferase"/>
</dbReference>
<feature type="modified residue" description="N6-(pyridoxal phosphate)lysine" evidence="3">
    <location>
        <position position="193"/>
    </location>
</feature>
<evidence type="ECO:0000256" key="2">
    <source>
        <dbReference type="PIRSR" id="PIRSR000390-1"/>
    </source>
</evidence>
<dbReference type="HOGENOM" id="CLU_033332_0_3_12"/>
<evidence type="ECO:0000313" key="5">
    <source>
        <dbReference type="EMBL" id="AEJ61621.1"/>
    </source>
</evidence>
<evidence type="ECO:0000256" key="4">
    <source>
        <dbReference type="RuleBase" id="RU004508"/>
    </source>
</evidence>
<dbReference type="PIRSF" id="PIRSF000390">
    <property type="entry name" value="PLP_StrS"/>
    <property type="match status" value="1"/>
</dbReference>
<reference evidence="5 6" key="1">
    <citation type="submission" date="2011-06" db="EMBL/GenBank/DDBJ databases">
        <title>The complete genome of Spirochaeta thermophila DSM 6578.</title>
        <authorList>
            <consortium name="US DOE Joint Genome Institute (JGI-PGF)"/>
            <person name="Lucas S."/>
            <person name="Lapidus A."/>
            <person name="Bruce D."/>
            <person name="Goodwin L."/>
            <person name="Pitluck S."/>
            <person name="Peters L."/>
            <person name="Kyrpides N."/>
            <person name="Mavromatis K."/>
            <person name="Ivanova N."/>
            <person name="Mikailova N."/>
            <person name="Pagani I."/>
            <person name="Chertkov O."/>
            <person name="Detter J.C."/>
            <person name="Tapia R."/>
            <person name="Han C."/>
            <person name="Land M."/>
            <person name="Hauser L."/>
            <person name="Markowitz V."/>
            <person name="Cheng J.-F."/>
            <person name="Hugenholtz P."/>
            <person name="Woyke T."/>
            <person name="Wu D."/>
            <person name="Spring S."/>
            <person name="Merkhoffer B."/>
            <person name="Schneider S."/>
            <person name="Klenk H.-P."/>
            <person name="Eisen J.A."/>
        </authorList>
    </citation>
    <scope>NUCLEOTIDE SEQUENCE [LARGE SCALE GENOMIC DNA]</scope>
    <source>
        <strain evidence="6">ATCC 700085 / DSM 6578 / Z-1203</strain>
    </source>
</reference>
<dbReference type="Pfam" id="PF01041">
    <property type="entry name" value="DegT_DnrJ_EryC1"/>
    <property type="match status" value="1"/>
</dbReference>
<evidence type="ECO:0000313" key="6">
    <source>
        <dbReference type="Proteomes" id="UP000007254"/>
    </source>
</evidence>
<dbReference type="PANTHER" id="PTHR30244:SF34">
    <property type="entry name" value="DTDP-4-AMINO-4,6-DIDEOXYGALACTOSE TRANSAMINASE"/>
    <property type="match status" value="1"/>
</dbReference>
<dbReference type="InterPro" id="IPR015422">
    <property type="entry name" value="PyrdxlP-dep_Trfase_small"/>
</dbReference>
<organism evidence="5 6">
    <name type="scientific">Winmispira thermophila (strain ATCC 700085 / DSM 6578 / Z-1203)</name>
    <name type="common">Spirochaeta thermophila</name>
    <dbReference type="NCBI Taxonomy" id="869211"/>
    <lineage>
        <taxon>Bacteria</taxon>
        <taxon>Pseudomonadati</taxon>
        <taxon>Spirochaetota</taxon>
        <taxon>Spirochaetia</taxon>
        <taxon>Winmispirales</taxon>
        <taxon>Winmispiraceae</taxon>
        <taxon>Winmispira</taxon>
    </lineage>
</organism>
<evidence type="ECO:0000256" key="1">
    <source>
        <dbReference type="ARBA" id="ARBA00037999"/>
    </source>
</evidence>
<dbReference type="GO" id="GO:0008483">
    <property type="term" value="F:transaminase activity"/>
    <property type="evidence" value="ECO:0007669"/>
    <property type="project" value="UniProtKB-KW"/>
</dbReference>
<dbReference type="STRING" id="869211.Spith_1357"/>
<dbReference type="KEGG" id="stq:Spith_1357"/>
<dbReference type="SUPFAM" id="SSF53383">
    <property type="entry name" value="PLP-dependent transferases"/>
    <property type="match status" value="1"/>
</dbReference>
<dbReference type="InterPro" id="IPR015424">
    <property type="entry name" value="PyrdxlP-dep_Trfase"/>
</dbReference>
<comment type="similarity">
    <text evidence="1 4">Belongs to the DegT/DnrJ/EryC1 family.</text>
</comment>
<keyword evidence="6" id="KW-1185">Reference proteome</keyword>
<dbReference type="OrthoDB" id="9810913at2"/>
<dbReference type="Gene3D" id="3.40.640.10">
    <property type="entry name" value="Type I PLP-dependent aspartate aminotransferase-like (Major domain)"/>
    <property type="match status" value="1"/>
</dbReference>
<dbReference type="InterPro" id="IPR015421">
    <property type="entry name" value="PyrdxlP-dep_Trfase_major"/>
</dbReference>
<proteinExistence type="inferred from homology"/>
<dbReference type="AlphaFoldDB" id="G0GFS8"/>
<dbReference type="Gene3D" id="3.90.1150.10">
    <property type="entry name" value="Aspartate Aminotransferase, domain 1"/>
    <property type="match status" value="1"/>
</dbReference>
<dbReference type="GO" id="GO:0030170">
    <property type="term" value="F:pyridoxal phosphate binding"/>
    <property type="evidence" value="ECO:0007669"/>
    <property type="project" value="TreeGrafter"/>
</dbReference>
<name>G0GFS8_WINT7</name>
<dbReference type="CDD" id="cd00616">
    <property type="entry name" value="AHBA_syn"/>
    <property type="match status" value="1"/>
</dbReference>
<dbReference type="RefSeq" id="WP_014624961.1">
    <property type="nucleotide sequence ID" value="NC_017583.1"/>
</dbReference>
<sequence length="397" mass="44602">MSEASPSYTIPFARPHVGKEEEEAVLRVLRSGWLTTGKEALAFEEEFAKAVGVPHACAVQSATAGLHLALEAVGVREGDLVITTPYTFTATAEVARYLGAEVLFCDIDEKTLTIDPREVERTLKDPVVARKAKVVVPVHLAGRGARMAELLEIARTAGVAVVEDAAHAFPVETPLGMLGAIGDLGVYSFYATKPITTGEGGMVVTASEVYATRVRLMRLHGIDRPVWNRYRTAGAAWYYEVVEPGFKYNMPDILAAIGRVQLRKAWKLREERKRIALRYLEAFATRDYLILPDAPEEHAWHLFILGIREDLLSITRDEYIEKLARRGIGTSVHYIPLFLMPYYRKRYHLSPDDFPVSMRVYRRSFSLPLYPDLSDEEVDYVIRSVLETGDAAYRKRP</sequence>
<keyword evidence="5" id="KW-0808">Transferase</keyword>
<accession>G0GFS8</accession>
<dbReference type="PANTHER" id="PTHR30244">
    <property type="entry name" value="TRANSAMINASE"/>
    <property type="match status" value="1"/>
</dbReference>
<dbReference type="EMBL" id="CP002903">
    <property type="protein sequence ID" value="AEJ61621.1"/>
    <property type="molecule type" value="Genomic_DNA"/>
</dbReference>
<keyword evidence="3 4" id="KW-0663">Pyridoxal phosphate</keyword>
<evidence type="ECO:0000256" key="3">
    <source>
        <dbReference type="PIRSR" id="PIRSR000390-2"/>
    </source>
</evidence>
<protein>
    <submittedName>
        <fullName evidence="5">DegT/DnrJ/EryC1/StrS aminotransferase</fullName>
    </submittedName>
</protein>
<feature type="active site" description="Proton acceptor" evidence="2">
    <location>
        <position position="193"/>
    </location>
</feature>
<dbReference type="GO" id="GO:0000271">
    <property type="term" value="P:polysaccharide biosynthetic process"/>
    <property type="evidence" value="ECO:0007669"/>
    <property type="project" value="TreeGrafter"/>
</dbReference>
<keyword evidence="5" id="KW-0032">Aminotransferase</keyword>